<name>A0A9D4CMJ2_DREPO</name>
<evidence type="ECO:0000313" key="8">
    <source>
        <dbReference type="Proteomes" id="UP000828390"/>
    </source>
</evidence>
<keyword evidence="1" id="KW-1017">Isopeptide bond</keyword>
<keyword evidence="2" id="KW-0597">Phosphoprotein</keyword>
<dbReference type="Proteomes" id="UP000828390">
    <property type="component" value="Unassembled WGS sequence"/>
</dbReference>
<keyword evidence="5" id="KW-0391">Immunity</keyword>
<dbReference type="Gene3D" id="1.10.533.10">
    <property type="entry name" value="Death Domain, Fas"/>
    <property type="match status" value="1"/>
</dbReference>
<dbReference type="EMBL" id="JAIWYP010000012">
    <property type="protein sequence ID" value="KAH3728119.1"/>
    <property type="molecule type" value="Genomic_DNA"/>
</dbReference>
<comment type="caution">
    <text evidence="7">The sequence shown here is derived from an EMBL/GenBank/DDBJ whole genome shotgun (WGS) entry which is preliminary data.</text>
</comment>
<protein>
    <recommendedName>
        <fullName evidence="6">Caspase recruitment domain-containing protein</fullName>
    </recommendedName>
</protein>
<proteinExistence type="predicted"/>
<feature type="domain" description="Caspase recruitment" evidence="6">
    <location>
        <begin position="111"/>
        <end position="201"/>
    </location>
</feature>
<evidence type="ECO:0000313" key="7">
    <source>
        <dbReference type="EMBL" id="KAH3728119.1"/>
    </source>
</evidence>
<keyword evidence="8" id="KW-1185">Reference proteome</keyword>
<evidence type="ECO:0000256" key="4">
    <source>
        <dbReference type="ARBA" id="ARBA00022843"/>
    </source>
</evidence>
<dbReference type="GO" id="GO:0005737">
    <property type="term" value="C:cytoplasm"/>
    <property type="evidence" value="ECO:0007669"/>
    <property type="project" value="UniProtKB-ARBA"/>
</dbReference>
<organism evidence="7 8">
    <name type="scientific">Dreissena polymorpha</name>
    <name type="common">Zebra mussel</name>
    <name type="synonym">Mytilus polymorpha</name>
    <dbReference type="NCBI Taxonomy" id="45954"/>
    <lineage>
        <taxon>Eukaryota</taxon>
        <taxon>Metazoa</taxon>
        <taxon>Spiralia</taxon>
        <taxon>Lophotrochozoa</taxon>
        <taxon>Mollusca</taxon>
        <taxon>Bivalvia</taxon>
        <taxon>Autobranchia</taxon>
        <taxon>Heteroconchia</taxon>
        <taxon>Euheterodonta</taxon>
        <taxon>Imparidentia</taxon>
        <taxon>Neoheterodontei</taxon>
        <taxon>Myida</taxon>
        <taxon>Dreissenoidea</taxon>
        <taxon>Dreissenidae</taxon>
        <taxon>Dreissena</taxon>
    </lineage>
</organism>
<dbReference type="Pfam" id="PF16739">
    <property type="entry name" value="CARD_2"/>
    <property type="match status" value="1"/>
</dbReference>
<evidence type="ECO:0000259" key="6">
    <source>
        <dbReference type="Pfam" id="PF16739"/>
    </source>
</evidence>
<evidence type="ECO:0000256" key="1">
    <source>
        <dbReference type="ARBA" id="ARBA00022499"/>
    </source>
</evidence>
<reference evidence="7" key="2">
    <citation type="submission" date="2020-11" db="EMBL/GenBank/DDBJ databases">
        <authorList>
            <person name="McCartney M.A."/>
            <person name="Auch B."/>
            <person name="Kono T."/>
            <person name="Mallez S."/>
            <person name="Becker A."/>
            <person name="Gohl D.M."/>
            <person name="Silverstein K.A.T."/>
            <person name="Koren S."/>
            <person name="Bechman K.B."/>
            <person name="Herman A."/>
            <person name="Abrahante J.E."/>
            <person name="Garbe J."/>
        </authorList>
    </citation>
    <scope>NUCLEOTIDE SEQUENCE</scope>
    <source>
        <strain evidence="7">Duluth1</strain>
        <tissue evidence="7">Whole animal</tissue>
    </source>
</reference>
<sequence length="298" mass="34303">MKMSTNELTEDYLERQVLFWRKDITRCIQKPTLVSRLAALDVISQDTSMKHHDGYIKNDALLAAEKLIKAVFKSKAPNKWFSFLQALDEEGLAHLKKLIELGTQETREEREHGRKMIQIFAPELERRVDPLDLLGDLVARGVIDDDDADAVRGMQANNGRRYAVVCLYRRMQSRLRPAQWYYEFLCVLQIQGYTDILEMMEPQFLITPTAYIPKPEDARVPNKPPRDYAVTEHVLQDLLYPSQETKLNANPSIWNADFNIQHASAVGWCFDPLIETMSSDSTAYNKDQMPVALAHDTD</sequence>
<keyword evidence="3" id="KW-0399">Innate immunity</keyword>
<gene>
    <name evidence="7" type="ORF">DPMN_054066</name>
</gene>
<dbReference type="InterPro" id="IPR031964">
    <property type="entry name" value="CARD_dom"/>
</dbReference>
<evidence type="ECO:0000256" key="2">
    <source>
        <dbReference type="ARBA" id="ARBA00022553"/>
    </source>
</evidence>
<accession>A0A9D4CMJ2</accession>
<dbReference type="GO" id="GO:0045087">
    <property type="term" value="P:innate immune response"/>
    <property type="evidence" value="ECO:0007669"/>
    <property type="project" value="UniProtKB-KW"/>
</dbReference>
<keyword evidence="4" id="KW-0832">Ubl conjugation</keyword>
<evidence type="ECO:0000256" key="3">
    <source>
        <dbReference type="ARBA" id="ARBA00022588"/>
    </source>
</evidence>
<dbReference type="InterPro" id="IPR011029">
    <property type="entry name" value="DEATH-like_dom_sf"/>
</dbReference>
<evidence type="ECO:0000256" key="5">
    <source>
        <dbReference type="ARBA" id="ARBA00022859"/>
    </source>
</evidence>
<reference evidence="7" key="1">
    <citation type="journal article" date="2019" name="bioRxiv">
        <title>The Genome of the Zebra Mussel, Dreissena polymorpha: A Resource for Invasive Species Research.</title>
        <authorList>
            <person name="McCartney M.A."/>
            <person name="Auch B."/>
            <person name="Kono T."/>
            <person name="Mallez S."/>
            <person name="Zhang Y."/>
            <person name="Obille A."/>
            <person name="Becker A."/>
            <person name="Abrahante J.E."/>
            <person name="Garbe J."/>
            <person name="Badalamenti J.P."/>
            <person name="Herman A."/>
            <person name="Mangelson H."/>
            <person name="Liachko I."/>
            <person name="Sullivan S."/>
            <person name="Sone E.D."/>
            <person name="Koren S."/>
            <person name="Silverstein K.A.T."/>
            <person name="Beckman K.B."/>
            <person name="Gohl D.M."/>
        </authorList>
    </citation>
    <scope>NUCLEOTIDE SEQUENCE</scope>
    <source>
        <strain evidence="7">Duluth1</strain>
        <tissue evidence="7">Whole animal</tissue>
    </source>
</reference>
<dbReference type="SUPFAM" id="SSF47986">
    <property type="entry name" value="DEATH domain"/>
    <property type="match status" value="1"/>
</dbReference>
<dbReference type="AlphaFoldDB" id="A0A9D4CMJ2"/>